<proteinExistence type="predicted"/>
<reference evidence="2" key="1">
    <citation type="submission" date="2023-06" db="EMBL/GenBank/DDBJ databases">
        <title>Genome-scale phylogeny and comparative genomics of the fungal order Sordariales.</title>
        <authorList>
            <consortium name="Lawrence Berkeley National Laboratory"/>
            <person name="Hensen N."/>
            <person name="Bonometti L."/>
            <person name="Westerberg I."/>
            <person name="Brannstrom I.O."/>
            <person name="Guillou S."/>
            <person name="Cros-Aarteil S."/>
            <person name="Calhoun S."/>
            <person name="Haridas S."/>
            <person name="Kuo A."/>
            <person name="Mondo S."/>
            <person name="Pangilinan J."/>
            <person name="Riley R."/>
            <person name="Labutti K."/>
            <person name="Andreopoulos B."/>
            <person name="Lipzen A."/>
            <person name="Chen C."/>
            <person name="Yanf M."/>
            <person name="Daum C."/>
            <person name="Ng V."/>
            <person name="Clum A."/>
            <person name="Steindorff A."/>
            <person name="Ohm R."/>
            <person name="Martin F."/>
            <person name="Silar P."/>
            <person name="Natvig D."/>
            <person name="Lalanne C."/>
            <person name="Gautier V."/>
            <person name="Ament-Velasquez S.L."/>
            <person name="Kruys A."/>
            <person name="Hutchinson M.I."/>
            <person name="Powell A.J."/>
            <person name="Barry K."/>
            <person name="Miller A.N."/>
            <person name="Grigoriev I.V."/>
            <person name="Debuchy R."/>
            <person name="Gladieux P."/>
            <person name="Thoren M.H."/>
            <person name="Johannesson H."/>
        </authorList>
    </citation>
    <scope>NUCLEOTIDE SEQUENCE</scope>
    <source>
        <strain evidence="2">CBS 606.72</strain>
    </source>
</reference>
<feature type="region of interest" description="Disordered" evidence="1">
    <location>
        <begin position="1"/>
        <end position="115"/>
    </location>
</feature>
<dbReference type="EMBL" id="JAULSU010000007">
    <property type="protein sequence ID" value="KAK0612171.1"/>
    <property type="molecule type" value="Genomic_DNA"/>
</dbReference>
<name>A0AA39TP80_9PEZI</name>
<feature type="compositionally biased region" description="Basic residues" evidence="1">
    <location>
        <begin position="1"/>
        <end position="10"/>
    </location>
</feature>
<protein>
    <submittedName>
        <fullName evidence="2">Uncharacterized protein</fullName>
    </submittedName>
</protein>
<evidence type="ECO:0000313" key="2">
    <source>
        <dbReference type="EMBL" id="KAK0612171.1"/>
    </source>
</evidence>
<accession>A0AA39TP80</accession>
<feature type="compositionally biased region" description="Low complexity" evidence="1">
    <location>
        <begin position="39"/>
        <end position="49"/>
    </location>
</feature>
<sequence>MPQSPGRRKSPTQLTLKTSQQHRKTLTIPSLGIAPLGPSQASSSSFPRSNTNLLHKHSISERPSPPHNAASLQHPHRLPRSILLRESSSFNPSQVSHRQTHFKLHTSCNYPSSSHEPSAGNFQALILDSPGIPQQGSLAL</sequence>
<feature type="compositionally biased region" description="Polar residues" evidence="1">
    <location>
        <begin position="106"/>
        <end position="115"/>
    </location>
</feature>
<evidence type="ECO:0000256" key="1">
    <source>
        <dbReference type="SAM" id="MobiDB-lite"/>
    </source>
</evidence>
<feature type="compositionally biased region" description="Polar residues" evidence="1">
    <location>
        <begin position="86"/>
        <end position="97"/>
    </location>
</feature>
<dbReference type="AlphaFoldDB" id="A0AA39TP80"/>
<organism evidence="2 3">
    <name type="scientific">Immersiella caudata</name>
    <dbReference type="NCBI Taxonomy" id="314043"/>
    <lineage>
        <taxon>Eukaryota</taxon>
        <taxon>Fungi</taxon>
        <taxon>Dikarya</taxon>
        <taxon>Ascomycota</taxon>
        <taxon>Pezizomycotina</taxon>
        <taxon>Sordariomycetes</taxon>
        <taxon>Sordariomycetidae</taxon>
        <taxon>Sordariales</taxon>
        <taxon>Lasiosphaeriaceae</taxon>
        <taxon>Immersiella</taxon>
    </lineage>
</organism>
<dbReference type="Proteomes" id="UP001175000">
    <property type="component" value="Unassembled WGS sequence"/>
</dbReference>
<evidence type="ECO:0000313" key="3">
    <source>
        <dbReference type="Proteomes" id="UP001175000"/>
    </source>
</evidence>
<comment type="caution">
    <text evidence="2">The sequence shown here is derived from an EMBL/GenBank/DDBJ whole genome shotgun (WGS) entry which is preliminary data.</text>
</comment>
<keyword evidence="3" id="KW-1185">Reference proteome</keyword>
<gene>
    <name evidence="2" type="ORF">B0T14DRAFT_342265</name>
</gene>